<evidence type="ECO:0000256" key="3">
    <source>
        <dbReference type="ARBA" id="ARBA00023139"/>
    </source>
</evidence>
<feature type="chain" id="PRO_5042472871" evidence="5">
    <location>
        <begin position="21"/>
        <end position="103"/>
    </location>
</feature>
<dbReference type="InterPro" id="IPR036328">
    <property type="entry name" value="MliC_sf"/>
</dbReference>
<evidence type="ECO:0000256" key="2">
    <source>
        <dbReference type="ARBA" id="ARBA00023136"/>
    </source>
</evidence>
<gene>
    <name evidence="8" type="ORF">FCS05_02120</name>
    <name evidence="7" type="ORF">HNQ10_002512</name>
</gene>
<organism evidence="8 9">
    <name type="scientific">Deinococcus metallilatus</name>
    <dbReference type="NCBI Taxonomy" id="1211322"/>
    <lineage>
        <taxon>Bacteria</taxon>
        <taxon>Thermotogati</taxon>
        <taxon>Deinococcota</taxon>
        <taxon>Deinococci</taxon>
        <taxon>Deinococcales</taxon>
        <taxon>Deinococcaceae</taxon>
        <taxon>Deinococcus</taxon>
    </lineage>
</organism>
<dbReference type="Proteomes" id="UP000308000">
    <property type="component" value="Unassembled WGS sequence"/>
</dbReference>
<keyword evidence="1 5" id="KW-0732">Signal</keyword>
<feature type="domain" description="C-type lysozyme inhibitor" evidence="6">
    <location>
        <begin position="30"/>
        <end position="89"/>
    </location>
</feature>
<reference evidence="8 9" key="1">
    <citation type="submission" date="2019-04" db="EMBL/GenBank/DDBJ databases">
        <title>Deinococcus metalilatus MA1002 mutant No.5.</title>
        <authorList>
            <person name="Park W."/>
            <person name="Park C."/>
        </authorList>
    </citation>
    <scope>NUCLEOTIDE SEQUENCE [LARGE SCALE GENOMIC DNA]</scope>
    <source>
        <strain evidence="8 9">MA1002-m5</strain>
    </source>
</reference>
<evidence type="ECO:0000313" key="8">
    <source>
        <dbReference type="EMBL" id="TLK32260.1"/>
    </source>
</evidence>
<dbReference type="AlphaFoldDB" id="A0AAJ5JZQ2"/>
<evidence type="ECO:0000313" key="9">
    <source>
        <dbReference type="Proteomes" id="UP000308000"/>
    </source>
</evidence>
<dbReference type="EMBL" id="JACHFV010000008">
    <property type="protein sequence ID" value="MBB5295673.1"/>
    <property type="molecule type" value="Genomic_DNA"/>
</dbReference>
<accession>A0AAJ5JZQ2</accession>
<dbReference type="InterPro" id="IPR018660">
    <property type="entry name" value="MliC"/>
</dbReference>
<evidence type="ECO:0000256" key="4">
    <source>
        <dbReference type="ARBA" id="ARBA00023288"/>
    </source>
</evidence>
<keyword evidence="2" id="KW-0472">Membrane</keyword>
<dbReference type="SUPFAM" id="SSF141488">
    <property type="entry name" value="YdhA-like"/>
    <property type="match status" value="1"/>
</dbReference>
<dbReference type="Gene3D" id="2.40.128.200">
    <property type="match status" value="1"/>
</dbReference>
<keyword evidence="10" id="KW-1185">Reference proteome</keyword>
<dbReference type="Proteomes" id="UP000536909">
    <property type="component" value="Unassembled WGS sequence"/>
</dbReference>
<evidence type="ECO:0000313" key="7">
    <source>
        <dbReference type="EMBL" id="MBB5295673.1"/>
    </source>
</evidence>
<evidence type="ECO:0000259" key="6">
    <source>
        <dbReference type="Pfam" id="PF09864"/>
    </source>
</evidence>
<evidence type="ECO:0000256" key="1">
    <source>
        <dbReference type="ARBA" id="ARBA00022729"/>
    </source>
</evidence>
<name>A0AAJ5JZQ2_9DEIO</name>
<evidence type="ECO:0000256" key="5">
    <source>
        <dbReference type="SAM" id="SignalP"/>
    </source>
</evidence>
<reference evidence="7 10" key="2">
    <citation type="submission" date="2020-08" db="EMBL/GenBank/DDBJ databases">
        <title>Genomic Encyclopedia of Type Strains, Phase IV (KMG-IV): sequencing the most valuable type-strain genomes for metagenomic binning, comparative biology and taxonomic classification.</title>
        <authorList>
            <person name="Goeker M."/>
        </authorList>
    </citation>
    <scope>NUCLEOTIDE SEQUENCE [LARGE SCALE GENOMIC DNA]</scope>
    <source>
        <strain evidence="7 10">DSM 105434</strain>
    </source>
</reference>
<comment type="caution">
    <text evidence="8">The sequence shown here is derived from an EMBL/GenBank/DDBJ whole genome shotgun (WGS) entry which is preliminary data.</text>
</comment>
<keyword evidence="3" id="KW-0564">Palmitate</keyword>
<dbReference type="Pfam" id="PF09864">
    <property type="entry name" value="MliC"/>
    <property type="match status" value="1"/>
</dbReference>
<feature type="signal peptide" evidence="5">
    <location>
        <begin position="1"/>
        <end position="20"/>
    </location>
</feature>
<proteinExistence type="predicted"/>
<evidence type="ECO:0000313" key="10">
    <source>
        <dbReference type="Proteomes" id="UP000536909"/>
    </source>
</evidence>
<keyword evidence="4" id="KW-0449">Lipoprotein</keyword>
<dbReference type="EMBL" id="VBRC01000001">
    <property type="protein sequence ID" value="TLK32260.1"/>
    <property type="molecule type" value="Genomic_DNA"/>
</dbReference>
<sequence length="103" mass="10622">MNKCRAALLLALGFASPASAGGGGGLHARYVCAGNIRIQATYAGPHARVVVGGRVLEMNQAASGSGARYVGAGYTWWINGRTAELYRGESLGAITSLHQCQEG</sequence>
<dbReference type="RefSeq" id="WP_138223687.1">
    <property type="nucleotide sequence ID" value="NZ_BSUI01000005.1"/>
</dbReference>
<protein>
    <submittedName>
        <fullName evidence="7">Membrane-bound inhibitor of C-type lysozyme</fullName>
    </submittedName>
</protein>